<keyword evidence="2" id="KW-1185">Reference proteome</keyword>
<reference evidence="1 2" key="1">
    <citation type="journal article" date="2019" name="Nat. Ecol. Evol.">
        <title>Megaphylogeny resolves global patterns of mushroom evolution.</title>
        <authorList>
            <person name="Varga T."/>
            <person name="Krizsan K."/>
            <person name="Foldi C."/>
            <person name="Dima B."/>
            <person name="Sanchez-Garcia M."/>
            <person name="Sanchez-Ramirez S."/>
            <person name="Szollosi G.J."/>
            <person name="Szarkandi J.G."/>
            <person name="Papp V."/>
            <person name="Albert L."/>
            <person name="Andreopoulos W."/>
            <person name="Angelini C."/>
            <person name="Antonin V."/>
            <person name="Barry K.W."/>
            <person name="Bougher N.L."/>
            <person name="Buchanan P."/>
            <person name="Buyck B."/>
            <person name="Bense V."/>
            <person name="Catcheside P."/>
            <person name="Chovatia M."/>
            <person name="Cooper J."/>
            <person name="Damon W."/>
            <person name="Desjardin D."/>
            <person name="Finy P."/>
            <person name="Geml J."/>
            <person name="Haridas S."/>
            <person name="Hughes K."/>
            <person name="Justo A."/>
            <person name="Karasinski D."/>
            <person name="Kautmanova I."/>
            <person name="Kiss B."/>
            <person name="Kocsube S."/>
            <person name="Kotiranta H."/>
            <person name="LaButti K.M."/>
            <person name="Lechner B.E."/>
            <person name="Liimatainen K."/>
            <person name="Lipzen A."/>
            <person name="Lukacs Z."/>
            <person name="Mihaltcheva S."/>
            <person name="Morgado L.N."/>
            <person name="Niskanen T."/>
            <person name="Noordeloos M.E."/>
            <person name="Ohm R.A."/>
            <person name="Ortiz-Santana B."/>
            <person name="Ovrebo C."/>
            <person name="Racz N."/>
            <person name="Riley R."/>
            <person name="Savchenko A."/>
            <person name="Shiryaev A."/>
            <person name="Soop K."/>
            <person name="Spirin V."/>
            <person name="Szebenyi C."/>
            <person name="Tomsovsky M."/>
            <person name="Tulloss R.E."/>
            <person name="Uehling J."/>
            <person name="Grigoriev I.V."/>
            <person name="Vagvolgyi C."/>
            <person name="Papp T."/>
            <person name="Martin F.M."/>
            <person name="Miettinen O."/>
            <person name="Hibbett D.S."/>
            <person name="Nagy L.G."/>
        </authorList>
    </citation>
    <scope>NUCLEOTIDE SEQUENCE [LARGE SCALE GENOMIC DNA]</scope>
    <source>
        <strain evidence="1 2">HHB13444</strain>
    </source>
</reference>
<evidence type="ECO:0000313" key="1">
    <source>
        <dbReference type="EMBL" id="TFK82712.1"/>
    </source>
</evidence>
<organism evidence="1 2">
    <name type="scientific">Polyporus arcularius HHB13444</name>
    <dbReference type="NCBI Taxonomy" id="1314778"/>
    <lineage>
        <taxon>Eukaryota</taxon>
        <taxon>Fungi</taxon>
        <taxon>Dikarya</taxon>
        <taxon>Basidiomycota</taxon>
        <taxon>Agaricomycotina</taxon>
        <taxon>Agaricomycetes</taxon>
        <taxon>Polyporales</taxon>
        <taxon>Polyporaceae</taxon>
        <taxon>Polyporus</taxon>
    </lineage>
</organism>
<gene>
    <name evidence="1" type="ORF">K466DRAFT_289003</name>
</gene>
<dbReference type="InParanoid" id="A0A5C3P095"/>
<dbReference type="Proteomes" id="UP000308197">
    <property type="component" value="Unassembled WGS sequence"/>
</dbReference>
<name>A0A5C3P095_9APHY</name>
<dbReference type="AlphaFoldDB" id="A0A5C3P095"/>
<evidence type="ECO:0000313" key="2">
    <source>
        <dbReference type="Proteomes" id="UP000308197"/>
    </source>
</evidence>
<dbReference type="EMBL" id="ML211456">
    <property type="protein sequence ID" value="TFK82712.1"/>
    <property type="molecule type" value="Genomic_DNA"/>
</dbReference>
<proteinExistence type="predicted"/>
<accession>A0A5C3P095</accession>
<protein>
    <submittedName>
        <fullName evidence="1">Uncharacterized protein</fullName>
    </submittedName>
</protein>
<sequence length="170" mass="18702">MLTSGVFVRRVRTTYGQPLFCTMDELRICVLVAPVPTSNVTVRPAADVSRVRTGYPGSWNPGRSTCDYRYEGADTDRIPKSENRNARSQLSTLDSELSIHTHGLRVCVSPYAPLDRLSAGRRPPTSCFLIPAYQTAVPSASRVSQCPLSTRADWLLASGFWGHSIADDVQ</sequence>